<evidence type="ECO:0000313" key="3">
    <source>
        <dbReference type="EMBL" id="KKM68832.1"/>
    </source>
</evidence>
<proteinExistence type="predicted"/>
<dbReference type="GO" id="GO:0007059">
    <property type="term" value="P:chromosome segregation"/>
    <property type="evidence" value="ECO:0007669"/>
    <property type="project" value="UniProtKB-KW"/>
</dbReference>
<dbReference type="SUPFAM" id="SSF110849">
    <property type="entry name" value="ParB/Sulfiredoxin"/>
    <property type="match status" value="1"/>
</dbReference>
<dbReference type="GO" id="GO:0005694">
    <property type="term" value="C:chromosome"/>
    <property type="evidence" value="ECO:0007669"/>
    <property type="project" value="TreeGrafter"/>
</dbReference>
<evidence type="ECO:0000259" key="2">
    <source>
        <dbReference type="SMART" id="SM00470"/>
    </source>
</evidence>
<evidence type="ECO:0000256" key="1">
    <source>
        <dbReference type="ARBA" id="ARBA00022829"/>
    </source>
</evidence>
<dbReference type="InterPro" id="IPR004437">
    <property type="entry name" value="ParB/RepB/Spo0J"/>
</dbReference>
<organism evidence="3">
    <name type="scientific">marine sediment metagenome</name>
    <dbReference type="NCBI Taxonomy" id="412755"/>
    <lineage>
        <taxon>unclassified sequences</taxon>
        <taxon>metagenomes</taxon>
        <taxon>ecological metagenomes</taxon>
    </lineage>
</organism>
<dbReference type="NCBIfam" id="TIGR00180">
    <property type="entry name" value="parB_part"/>
    <property type="match status" value="1"/>
</dbReference>
<dbReference type="AlphaFoldDB" id="A0A0F9MI72"/>
<dbReference type="InterPro" id="IPR003115">
    <property type="entry name" value="ParB_N"/>
</dbReference>
<sequence>MIVNTDSIASVFFTLYFYRDKKIYPMNSRIEKIGITEFDLSLSSMRLMNMDRIIGLEKSMKVHGQLQPVIARVYEGGVQMIDGFKRLYASETLLMDTLECRLFDVDEAQAKIMLLSYNRSNQSMEVWEEAMVLKDLLETHDLDQRQLAKLTGHSPSWVSRRLSLISKLDEEVASEIRMGSLTSSHARALMRLPRGNQMDIARVISTWHLSSRLSDRLVTAYLEAEDEGQQRAILTHPEHIIWDQRDLPEDPYDSRLSSYGNDLMNSIMNLFVALNNLHALLSDRGMGELGECEMAIIHPFLMEAVGDAEKLTEKVKQLQIHKPN</sequence>
<name>A0A0F9MI72_9ZZZZ</name>
<dbReference type="GO" id="GO:0045881">
    <property type="term" value="P:positive regulation of sporulation resulting in formation of a cellular spore"/>
    <property type="evidence" value="ECO:0007669"/>
    <property type="project" value="TreeGrafter"/>
</dbReference>
<keyword evidence="1" id="KW-0159">Chromosome partition</keyword>
<dbReference type="InterPro" id="IPR036086">
    <property type="entry name" value="ParB/Sulfiredoxin_sf"/>
</dbReference>
<dbReference type="InterPro" id="IPR041468">
    <property type="entry name" value="HTH_ParB/Spo0J"/>
</dbReference>
<dbReference type="GO" id="GO:0003677">
    <property type="term" value="F:DNA binding"/>
    <property type="evidence" value="ECO:0007669"/>
    <property type="project" value="InterPro"/>
</dbReference>
<dbReference type="Pfam" id="PF02195">
    <property type="entry name" value="ParB_N"/>
    <property type="match status" value="1"/>
</dbReference>
<dbReference type="PANTHER" id="PTHR33375:SF1">
    <property type="entry name" value="CHROMOSOME-PARTITIONING PROTEIN PARB-RELATED"/>
    <property type="match status" value="1"/>
</dbReference>
<dbReference type="PANTHER" id="PTHR33375">
    <property type="entry name" value="CHROMOSOME-PARTITIONING PROTEIN PARB-RELATED"/>
    <property type="match status" value="1"/>
</dbReference>
<gene>
    <name evidence="3" type="ORF">LCGC14_1456950</name>
</gene>
<dbReference type="InterPro" id="IPR050336">
    <property type="entry name" value="Chromosome_partition/occlusion"/>
</dbReference>
<comment type="caution">
    <text evidence="3">The sequence shown here is derived from an EMBL/GenBank/DDBJ whole genome shotgun (WGS) entry which is preliminary data.</text>
</comment>
<dbReference type="SMART" id="SM00470">
    <property type="entry name" value="ParB"/>
    <property type="match status" value="1"/>
</dbReference>
<dbReference type="Gene3D" id="3.90.1530.30">
    <property type="match status" value="1"/>
</dbReference>
<reference evidence="3" key="1">
    <citation type="journal article" date="2015" name="Nature">
        <title>Complex archaea that bridge the gap between prokaryotes and eukaryotes.</title>
        <authorList>
            <person name="Spang A."/>
            <person name="Saw J.H."/>
            <person name="Jorgensen S.L."/>
            <person name="Zaremba-Niedzwiedzka K."/>
            <person name="Martijn J."/>
            <person name="Lind A.E."/>
            <person name="van Eijk R."/>
            <person name="Schleper C."/>
            <person name="Guy L."/>
            <person name="Ettema T.J."/>
        </authorList>
    </citation>
    <scope>NUCLEOTIDE SEQUENCE</scope>
</reference>
<protein>
    <recommendedName>
        <fullName evidence="2">ParB-like N-terminal domain-containing protein</fullName>
    </recommendedName>
</protein>
<dbReference type="EMBL" id="LAZR01010098">
    <property type="protein sequence ID" value="KKM68832.1"/>
    <property type="molecule type" value="Genomic_DNA"/>
</dbReference>
<feature type="domain" description="ParB-like N-terminal" evidence="2">
    <location>
        <begin position="31"/>
        <end position="119"/>
    </location>
</feature>
<accession>A0A0F9MI72</accession>
<dbReference type="SUPFAM" id="SSF109709">
    <property type="entry name" value="KorB DNA-binding domain-like"/>
    <property type="match status" value="1"/>
</dbReference>
<dbReference type="Pfam" id="PF17762">
    <property type="entry name" value="HTH_ParB"/>
    <property type="match status" value="1"/>
</dbReference>
<dbReference type="Gene3D" id="1.10.10.2830">
    <property type="match status" value="1"/>
</dbReference>